<dbReference type="EMBL" id="BMMK01000017">
    <property type="protein sequence ID" value="GGM63052.1"/>
    <property type="molecule type" value="Genomic_DNA"/>
</dbReference>
<dbReference type="PROSITE" id="PS51704">
    <property type="entry name" value="GP_PDE"/>
    <property type="match status" value="1"/>
</dbReference>
<dbReference type="GO" id="GO:0006629">
    <property type="term" value="P:lipid metabolic process"/>
    <property type="evidence" value="ECO:0007669"/>
    <property type="project" value="InterPro"/>
</dbReference>
<evidence type="ECO:0000256" key="2">
    <source>
        <dbReference type="SAM" id="SignalP"/>
    </source>
</evidence>
<keyword evidence="2" id="KW-0732">Signal</keyword>
<evidence type="ECO:0000259" key="3">
    <source>
        <dbReference type="PROSITE" id="PS51704"/>
    </source>
</evidence>
<organism evidence="4 5">
    <name type="scientific">Longimycelium tulufanense</name>
    <dbReference type="NCBI Taxonomy" id="907463"/>
    <lineage>
        <taxon>Bacteria</taxon>
        <taxon>Bacillati</taxon>
        <taxon>Actinomycetota</taxon>
        <taxon>Actinomycetes</taxon>
        <taxon>Pseudonocardiales</taxon>
        <taxon>Pseudonocardiaceae</taxon>
        <taxon>Longimycelium</taxon>
    </lineage>
</organism>
<proteinExistence type="predicted"/>
<feature type="domain" description="GP-PDE" evidence="3">
    <location>
        <begin position="62"/>
        <end position="330"/>
    </location>
</feature>
<protein>
    <recommendedName>
        <fullName evidence="3">GP-PDE domain-containing protein</fullName>
    </recommendedName>
</protein>
<dbReference type="InterPro" id="IPR030395">
    <property type="entry name" value="GP_PDE_dom"/>
</dbReference>
<feature type="signal peptide" evidence="2">
    <location>
        <begin position="1"/>
        <end position="28"/>
    </location>
</feature>
<dbReference type="Gene3D" id="3.20.20.190">
    <property type="entry name" value="Phosphatidylinositol (PI) phosphodiesterase"/>
    <property type="match status" value="1"/>
</dbReference>
<gene>
    <name evidence="4" type="ORF">GCM10012275_37160</name>
</gene>
<sequence>MRSRTTVTGVATVLLAISLLAACTPSMAAEPPARSSVTTTPARTPPSSGQPTSTPPADPSSPLVIAHRGGTADYPENTLLAFTKALENRVDLLWMTVQVTKDGVPVLYRPADLSALTNGSGKVADKALKELRPLNAGWNFKDKDGTYPYRNDPQPIPTLQEALDAVPPHVPIILDLKALPAETVAESTARVLEKAKAWHRVRVYSTETAAITAMTRFPQAQVFETRDATRQRLADVALAHQCTNPPAAGTWAGFELRRDVTVTERFTLGTGESRVKAQMWDEESVGCFESAGQTKIVMFGINTKDDYQLAKKLGAFAVLADSPRDMATIRNELR</sequence>
<dbReference type="SUPFAM" id="SSF51695">
    <property type="entry name" value="PLC-like phosphodiesterases"/>
    <property type="match status" value="1"/>
</dbReference>
<dbReference type="Pfam" id="PF03009">
    <property type="entry name" value="GDPD"/>
    <property type="match status" value="1"/>
</dbReference>
<evidence type="ECO:0000313" key="4">
    <source>
        <dbReference type="EMBL" id="GGM63052.1"/>
    </source>
</evidence>
<dbReference type="AlphaFoldDB" id="A0A8J3FWV5"/>
<keyword evidence="5" id="KW-1185">Reference proteome</keyword>
<dbReference type="Proteomes" id="UP000637578">
    <property type="component" value="Unassembled WGS sequence"/>
</dbReference>
<reference evidence="4" key="1">
    <citation type="journal article" date="2014" name="Int. J. Syst. Evol. Microbiol.">
        <title>Complete genome sequence of Corynebacterium casei LMG S-19264T (=DSM 44701T), isolated from a smear-ripened cheese.</title>
        <authorList>
            <consortium name="US DOE Joint Genome Institute (JGI-PGF)"/>
            <person name="Walter F."/>
            <person name="Albersmeier A."/>
            <person name="Kalinowski J."/>
            <person name="Ruckert C."/>
        </authorList>
    </citation>
    <scope>NUCLEOTIDE SEQUENCE</scope>
    <source>
        <strain evidence="4">CGMCC 4.5737</strain>
    </source>
</reference>
<feature type="chain" id="PRO_5035162193" description="GP-PDE domain-containing protein" evidence="2">
    <location>
        <begin position="29"/>
        <end position="334"/>
    </location>
</feature>
<evidence type="ECO:0000313" key="5">
    <source>
        <dbReference type="Proteomes" id="UP000637578"/>
    </source>
</evidence>
<dbReference type="InterPro" id="IPR017946">
    <property type="entry name" value="PLC-like_Pdiesterase_TIM-brl"/>
</dbReference>
<dbReference type="PANTHER" id="PTHR46211">
    <property type="entry name" value="GLYCEROPHOSPHORYL DIESTER PHOSPHODIESTERASE"/>
    <property type="match status" value="1"/>
</dbReference>
<dbReference type="GO" id="GO:0008081">
    <property type="term" value="F:phosphoric diester hydrolase activity"/>
    <property type="evidence" value="ECO:0007669"/>
    <property type="project" value="InterPro"/>
</dbReference>
<dbReference type="PANTHER" id="PTHR46211:SF10">
    <property type="entry name" value="EXPORTED PROTEIN"/>
    <property type="match status" value="1"/>
</dbReference>
<comment type="caution">
    <text evidence="4">The sequence shown here is derived from an EMBL/GenBank/DDBJ whole genome shotgun (WGS) entry which is preliminary data.</text>
</comment>
<reference evidence="4" key="2">
    <citation type="submission" date="2020-09" db="EMBL/GenBank/DDBJ databases">
        <authorList>
            <person name="Sun Q."/>
            <person name="Zhou Y."/>
        </authorList>
    </citation>
    <scope>NUCLEOTIDE SEQUENCE</scope>
    <source>
        <strain evidence="4">CGMCC 4.5737</strain>
    </source>
</reference>
<accession>A0A8J3FWV5</accession>
<feature type="region of interest" description="Disordered" evidence="1">
    <location>
        <begin position="29"/>
        <end position="69"/>
    </location>
</feature>
<name>A0A8J3FWV5_9PSEU</name>
<evidence type="ECO:0000256" key="1">
    <source>
        <dbReference type="SAM" id="MobiDB-lite"/>
    </source>
</evidence>
<dbReference type="PROSITE" id="PS51257">
    <property type="entry name" value="PROKAR_LIPOPROTEIN"/>
    <property type="match status" value="1"/>
</dbReference>